<name>A0A0K2TFQ2_LEPSM</name>
<protein>
    <submittedName>
        <fullName evidence="1">Uncharacterized protein</fullName>
    </submittedName>
</protein>
<sequence>MLEDFISRYGKYLKVVKGHKFPTPRLEQCFLPWA</sequence>
<organism evidence="1">
    <name type="scientific">Lepeophtheirus salmonis</name>
    <name type="common">Salmon louse</name>
    <name type="synonym">Caligus salmonis</name>
    <dbReference type="NCBI Taxonomy" id="72036"/>
    <lineage>
        <taxon>Eukaryota</taxon>
        <taxon>Metazoa</taxon>
        <taxon>Ecdysozoa</taxon>
        <taxon>Arthropoda</taxon>
        <taxon>Crustacea</taxon>
        <taxon>Multicrustacea</taxon>
        <taxon>Hexanauplia</taxon>
        <taxon>Copepoda</taxon>
        <taxon>Siphonostomatoida</taxon>
        <taxon>Caligidae</taxon>
        <taxon>Lepeophtheirus</taxon>
    </lineage>
</organism>
<dbReference type="AlphaFoldDB" id="A0A0K2TFQ2"/>
<reference evidence="1" key="1">
    <citation type="submission" date="2014-05" db="EMBL/GenBank/DDBJ databases">
        <authorList>
            <person name="Chronopoulou M."/>
        </authorList>
    </citation>
    <scope>NUCLEOTIDE SEQUENCE</scope>
    <source>
        <tissue evidence="1">Whole organism</tissue>
    </source>
</reference>
<evidence type="ECO:0000313" key="1">
    <source>
        <dbReference type="EMBL" id="CDW24700.1"/>
    </source>
</evidence>
<accession>A0A0K2TFQ2</accession>
<proteinExistence type="predicted"/>
<dbReference type="EMBL" id="HACA01007339">
    <property type="protein sequence ID" value="CDW24700.1"/>
    <property type="molecule type" value="Transcribed_RNA"/>
</dbReference>